<dbReference type="AlphaFoldDB" id="A0A251SFZ1"/>
<proteinExistence type="predicted"/>
<reference evidence="2" key="1">
    <citation type="journal article" date="2017" name="Nature">
        <title>The sunflower genome provides insights into oil metabolism, flowering and Asterid evolution.</title>
        <authorList>
            <person name="Badouin H."/>
            <person name="Gouzy J."/>
            <person name="Grassa C.J."/>
            <person name="Murat F."/>
            <person name="Staton S.E."/>
            <person name="Cottret L."/>
            <person name="Lelandais-Briere C."/>
            <person name="Owens G.L."/>
            <person name="Carrere S."/>
            <person name="Mayjonade B."/>
            <person name="Legrand L."/>
            <person name="Gill N."/>
            <person name="Kane N.C."/>
            <person name="Bowers J.E."/>
            <person name="Hubner S."/>
            <person name="Bellec A."/>
            <person name="Berard A."/>
            <person name="Berges H."/>
            <person name="Blanchet N."/>
            <person name="Boniface M.C."/>
            <person name="Brunel D."/>
            <person name="Catrice O."/>
            <person name="Chaidir N."/>
            <person name="Claudel C."/>
            <person name="Donnadieu C."/>
            <person name="Faraut T."/>
            <person name="Fievet G."/>
            <person name="Helmstetter N."/>
            <person name="King M."/>
            <person name="Knapp S.J."/>
            <person name="Lai Z."/>
            <person name="Le Paslier M.C."/>
            <person name="Lippi Y."/>
            <person name="Lorenzon L."/>
            <person name="Mandel J.R."/>
            <person name="Marage G."/>
            <person name="Marchand G."/>
            <person name="Marquand E."/>
            <person name="Bret-Mestries E."/>
            <person name="Morien E."/>
            <person name="Nambeesan S."/>
            <person name="Nguyen T."/>
            <person name="Pegot-Espagnet P."/>
            <person name="Pouilly N."/>
            <person name="Raftis F."/>
            <person name="Sallet E."/>
            <person name="Schiex T."/>
            <person name="Thomas J."/>
            <person name="Vandecasteele C."/>
            <person name="Vares D."/>
            <person name="Vear F."/>
            <person name="Vautrin S."/>
            <person name="Crespi M."/>
            <person name="Mangin B."/>
            <person name="Burke J.M."/>
            <person name="Salse J."/>
            <person name="Munos S."/>
            <person name="Vincourt P."/>
            <person name="Rieseberg L.H."/>
            <person name="Langlade N.B."/>
        </authorList>
    </citation>
    <scope>NUCLEOTIDE SEQUENCE [LARGE SCALE GENOMIC DNA]</scope>
    <source>
        <strain evidence="2">cv. SF193</strain>
    </source>
</reference>
<protein>
    <submittedName>
        <fullName evidence="1">Uncharacterized protein</fullName>
    </submittedName>
</protein>
<dbReference type="InParanoid" id="A0A251SFZ1"/>
<evidence type="ECO:0000313" key="2">
    <source>
        <dbReference type="Proteomes" id="UP000215914"/>
    </source>
</evidence>
<sequence length="54" mass="6504">MNIYTYLQNLLFFFFNLKFIKKPKPLTKFRGETKPAGENPLLKKRQLPPKFATW</sequence>
<dbReference type="EMBL" id="CM007903">
    <property type="protein sequence ID" value="OTF97195.1"/>
    <property type="molecule type" value="Genomic_DNA"/>
</dbReference>
<accession>A0A251SFZ1</accession>
<evidence type="ECO:0000313" key="1">
    <source>
        <dbReference type="EMBL" id="OTF97195.1"/>
    </source>
</evidence>
<keyword evidence="2" id="KW-1185">Reference proteome</keyword>
<dbReference type="Proteomes" id="UP000215914">
    <property type="component" value="Chromosome 14"/>
</dbReference>
<name>A0A251SFZ1_HELAN</name>
<organism evidence="1 2">
    <name type="scientific">Helianthus annuus</name>
    <name type="common">Common sunflower</name>
    <dbReference type="NCBI Taxonomy" id="4232"/>
    <lineage>
        <taxon>Eukaryota</taxon>
        <taxon>Viridiplantae</taxon>
        <taxon>Streptophyta</taxon>
        <taxon>Embryophyta</taxon>
        <taxon>Tracheophyta</taxon>
        <taxon>Spermatophyta</taxon>
        <taxon>Magnoliopsida</taxon>
        <taxon>eudicotyledons</taxon>
        <taxon>Gunneridae</taxon>
        <taxon>Pentapetalae</taxon>
        <taxon>asterids</taxon>
        <taxon>campanulids</taxon>
        <taxon>Asterales</taxon>
        <taxon>Asteraceae</taxon>
        <taxon>Asteroideae</taxon>
        <taxon>Heliantheae alliance</taxon>
        <taxon>Heliantheae</taxon>
        <taxon>Helianthus</taxon>
    </lineage>
</organism>
<gene>
    <name evidence="1" type="ORF">HannXRQ_Chr14g0431941</name>
</gene>